<dbReference type="Proteomes" id="UP000006227">
    <property type="component" value="Unassembled WGS sequence"/>
</dbReference>
<dbReference type="RefSeq" id="WP_004564006.1">
    <property type="nucleotide sequence ID" value="NZ_AFMN01000002.1"/>
</dbReference>
<evidence type="ECO:0000313" key="4">
    <source>
        <dbReference type="Proteomes" id="UP000006227"/>
    </source>
</evidence>
<dbReference type="PANTHER" id="PTHR21666:SF270">
    <property type="entry name" value="MUREIN HYDROLASE ACTIVATOR ENVC"/>
    <property type="match status" value="1"/>
</dbReference>
<dbReference type="InterPro" id="IPR011055">
    <property type="entry name" value="Dup_hybrid_motif"/>
</dbReference>
<dbReference type="Pfam" id="PF01551">
    <property type="entry name" value="Peptidase_M23"/>
    <property type="match status" value="1"/>
</dbReference>
<comment type="caution">
    <text evidence="3">The sequence shown here is derived from an EMBL/GenBank/DDBJ whole genome shotgun (WGS) entry which is preliminary data.</text>
</comment>
<feature type="compositionally biased region" description="Gly residues" evidence="1">
    <location>
        <begin position="57"/>
        <end position="66"/>
    </location>
</feature>
<dbReference type="PATRIC" id="fig|1029822.3.peg.1736"/>
<feature type="region of interest" description="Disordered" evidence="1">
    <location>
        <begin position="255"/>
        <end position="280"/>
    </location>
</feature>
<dbReference type="AlphaFoldDB" id="F5VG22"/>
<dbReference type="InterPro" id="IPR050570">
    <property type="entry name" value="Cell_wall_metabolism_enzyme"/>
</dbReference>
<gene>
    <name evidence="3" type="ORF">NIAS840_01742</name>
</gene>
<evidence type="ECO:0000256" key="1">
    <source>
        <dbReference type="SAM" id="MobiDB-lite"/>
    </source>
</evidence>
<dbReference type="CDD" id="cd12797">
    <property type="entry name" value="M23_peptidase"/>
    <property type="match status" value="1"/>
</dbReference>
<name>F5VG22_9LACO</name>
<feature type="region of interest" description="Disordered" evidence="1">
    <location>
        <begin position="50"/>
        <end position="87"/>
    </location>
</feature>
<protein>
    <submittedName>
        <fullName evidence="3">Putative prophage protein</fullName>
    </submittedName>
</protein>
<evidence type="ECO:0000313" key="3">
    <source>
        <dbReference type="EMBL" id="EGL98311.1"/>
    </source>
</evidence>
<dbReference type="InterPro" id="IPR016047">
    <property type="entry name" value="M23ase_b-sheet_dom"/>
</dbReference>
<dbReference type="SUPFAM" id="SSF51261">
    <property type="entry name" value="Duplicated hybrid motif"/>
    <property type="match status" value="1"/>
</dbReference>
<reference evidence="3 4" key="1">
    <citation type="journal article" date="2011" name="J. Bacteriol.">
        <title>Genome Sequence of Lactobacillus salivarius NIAS840, Isolated from Chicken Intestine.</title>
        <authorList>
            <person name="Ham J.S."/>
            <person name="Kim H.W."/>
            <person name="Seol K.H."/>
            <person name="Jang A."/>
            <person name="Jeong S.G."/>
            <person name="Oh M.H."/>
            <person name="Kim D.H."/>
            <person name="Kang D.K."/>
            <person name="Kim G.B."/>
            <person name="Cha C.J."/>
        </authorList>
    </citation>
    <scope>NUCLEOTIDE SEQUENCE [LARGE SCALE GENOMIC DNA]</scope>
    <source>
        <strain evidence="3 4">NIAS840</strain>
    </source>
</reference>
<sequence>MDSIKKVNILASLFTLALLVIQLVYPTLVSANSIFDSGFQNNGCYTITSDSDDDSSGSGGSGGTDASGGKNVHTDVSVDFDENTPAPIGTKNGKKLARAVAKAGEKLYNIKIDPGLIYAQWVQESGANLSANPPLNNDAHNLGGLSGQPPEWLAKKGVVLGSGHAEGDGSYMNFPSYKVFGEAYISGLFPAVPEALKSASDSNSKKASAKEMEDYLTVMHNHGYFTAKVADYLPGFQAGYAQYYNADDIAGDVGAATTDSKDDDTDCSKDSSASPGGSWGWPFPDVGEGSFMDAQLFGTHPGNQRPNSYHDGLDFGSVDHPGKEFHAIHGGTVVKIAYAGGLDWYIVTKGDDNLYIDYQEFSKSKSNIKVKEGDTVKTGDVIGIRDSNHLHISITKMPFDQAISHPWDSSGGWIDPLETIKNGLKKGGSDDAVGGLSSDEDSARKYIIAHESGGNYSARNPNNPAVYGAYQLMLSYLNGDLSKENQDRVAQSYMKNRYGTWVKARQFWEKNHWW</sequence>
<organism evidence="3 4">
    <name type="scientific">Ligilactobacillus salivarius NIAS840</name>
    <dbReference type="NCBI Taxonomy" id="1029822"/>
    <lineage>
        <taxon>Bacteria</taxon>
        <taxon>Bacillati</taxon>
        <taxon>Bacillota</taxon>
        <taxon>Bacilli</taxon>
        <taxon>Lactobacillales</taxon>
        <taxon>Lactobacillaceae</taxon>
        <taxon>Ligilactobacillus</taxon>
    </lineage>
</organism>
<accession>F5VG22</accession>
<dbReference type="PANTHER" id="PTHR21666">
    <property type="entry name" value="PEPTIDASE-RELATED"/>
    <property type="match status" value="1"/>
</dbReference>
<dbReference type="Gene3D" id="2.70.70.10">
    <property type="entry name" value="Glucose Permease (Domain IIA)"/>
    <property type="match status" value="1"/>
</dbReference>
<feature type="compositionally biased region" description="Low complexity" evidence="1">
    <location>
        <begin position="270"/>
        <end position="280"/>
    </location>
</feature>
<dbReference type="GO" id="GO:0004222">
    <property type="term" value="F:metalloendopeptidase activity"/>
    <property type="evidence" value="ECO:0007669"/>
    <property type="project" value="TreeGrafter"/>
</dbReference>
<feature type="domain" description="M23ase beta-sheet core" evidence="2">
    <location>
        <begin position="309"/>
        <end position="395"/>
    </location>
</feature>
<dbReference type="EMBL" id="AFMN01000002">
    <property type="protein sequence ID" value="EGL98311.1"/>
    <property type="molecule type" value="Genomic_DNA"/>
</dbReference>
<evidence type="ECO:0000259" key="2">
    <source>
        <dbReference type="Pfam" id="PF01551"/>
    </source>
</evidence>
<proteinExistence type="predicted"/>